<evidence type="ECO:0000256" key="3">
    <source>
        <dbReference type="ARBA" id="ARBA00023136"/>
    </source>
</evidence>
<feature type="transmembrane region" description="Helical" evidence="4">
    <location>
        <begin position="39"/>
        <end position="61"/>
    </location>
</feature>
<feature type="transmembrane region" description="Helical" evidence="4">
    <location>
        <begin position="12"/>
        <end position="33"/>
    </location>
</feature>
<protein>
    <submittedName>
        <fullName evidence="6">Regulator of protease activity HflC, stomatin/prohibitin superfamily</fullName>
    </submittedName>
</protein>
<evidence type="ECO:0000256" key="1">
    <source>
        <dbReference type="ARBA" id="ARBA00004370"/>
    </source>
</evidence>
<dbReference type="InterPro" id="IPR001972">
    <property type="entry name" value="Stomatin_HflK_fam"/>
</dbReference>
<proteinExistence type="inferred from homology"/>
<organism evidence="6 7">
    <name type="scientific">Tindallia californiensis</name>
    <dbReference type="NCBI Taxonomy" id="159292"/>
    <lineage>
        <taxon>Bacteria</taxon>
        <taxon>Bacillati</taxon>
        <taxon>Bacillota</taxon>
        <taxon>Clostridia</taxon>
        <taxon>Peptostreptococcales</taxon>
        <taxon>Tindalliaceae</taxon>
        <taxon>Tindallia</taxon>
    </lineage>
</organism>
<keyword evidence="7" id="KW-1185">Reference proteome</keyword>
<dbReference type="Gene3D" id="3.30.479.30">
    <property type="entry name" value="Band 7 domain"/>
    <property type="match status" value="1"/>
</dbReference>
<gene>
    <name evidence="6" type="ORF">SAMN05192546_10290</name>
</gene>
<keyword evidence="6" id="KW-0645">Protease</keyword>
<dbReference type="PROSITE" id="PS01270">
    <property type="entry name" value="BAND_7"/>
    <property type="match status" value="1"/>
</dbReference>
<dbReference type="InterPro" id="IPR036013">
    <property type="entry name" value="Band_7/SPFH_dom_sf"/>
</dbReference>
<sequence>MTEILMLIENMVPFAGLIVLILFLLKMAIKIIPEYERGVLFRLGRLVGVKGPGLILIIPIIDRIEKVSLRIIVDNVPPQEVITRDNVTCKVNAVLYYRVTAPDKAVVNVEKFHEATSQFSQTTMRSVVGQADLDELLSQREKLNKQIQAVVDQATDPWGIKVTAVELRDVIIPETMQRAIARQAEAERNRRAVVIQAEGEKQAAVKISEAAEILGEKEGALTLRTLRTISDMSNSENTTVLFPVPMEMRRLLPDLEKVMATAKEHKQNQSERKNHE</sequence>
<dbReference type="RefSeq" id="WP_242870007.1">
    <property type="nucleotide sequence ID" value="NZ_FNPV01000002.1"/>
</dbReference>
<dbReference type="SUPFAM" id="SSF117892">
    <property type="entry name" value="Band 7/SPFH domain"/>
    <property type="match status" value="1"/>
</dbReference>
<evidence type="ECO:0000313" key="6">
    <source>
        <dbReference type="EMBL" id="SDY42706.1"/>
    </source>
</evidence>
<evidence type="ECO:0000313" key="7">
    <source>
        <dbReference type="Proteomes" id="UP000199230"/>
    </source>
</evidence>
<evidence type="ECO:0000256" key="4">
    <source>
        <dbReference type="SAM" id="Phobius"/>
    </source>
</evidence>
<dbReference type="PANTHER" id="PTHR10264">
    <property type="entry name" value="BAND 7 PROTEIN-RELATED"/>
    <property type="match status" value="1"/>
</dbReference>
<keyword evidence="4" id="KW-1133">Transmembrane helix</keyword>
<reference evidence="6 7" key="1">
    <citation type="submission" date="2016-10" db="EMBL/GenBank/DDBJ databases">
        <authorList>
            <person name="de Groot N.N."/>
        </authorList>
    </citation>
    <scope>NUCLEOTIDE SEQUENCE [LARGE SCALE GENOMIC DNA]</scope>
    <source>
        <strain evidence="6 7">APO</strain>
    </source>
</reference>
<keyword evidence="3 4" id="KW-0472">Membrane</keyword>
<dbReference type="Proteomes" id="UP000199230">
    <property type="component" value="Unassembled WGS sequence"/>
</dbReference>
<comment type="subcellular location">
    <subcellularLocation>
        <location evidence="1">Membrane</location>
    </subcellularLocation>
</comment>
<keyword evidence="6" id="KW-0378">Hydrolase</keyword>
<evidence type="ECO:0000256" key="2">
    <source>
        <dbReference type="ARBA" id="ARBA00008164"/>
    </source>
</evidence>
<dbReference type="GO" id="GO:0008233">
    <property type="term" value="F:peptidase activity"/>
    <property type="evidence" value="ECO:0007669"/>
    <property type="project" value="UniProtKB-KW"/>
</dbReference>
<dbReference type="STRING" id="159292.SAMN05192546_10290"/>
<dbReference type="FunFam" id="3.30.479.30:FF:000004">
    <property type="entry name" value="Putative membrane protease family, stomatin"/>
    <property type="match status" value="1"/>
</dbReference>
<dbReference type="PANTHER" id="PTHR10264:SF19">
    <property type="entry name" value="AT06885P-RELATED"/>
    <property type="match status" value="1"/>
</dbReference>
<comment type="similarity">
    <text evidence="2">Belongs to the band 7/mec-2 family.</text>
</comment>
<feature type="domain" description="Band 7" evidence="5">
    <location>
        <begin position="27"/>
        <end position="184"/>
    </location>
</feature>
<name>A0A1H3JRZ8_9FIRM</name>
<dbReference type="PRINTS" id="PR00721">
    <property type="entry name" value="STOMATIN"/>
</dbReference>
<dbReference type="InterPro" id="IPR018080">
    <property type="entry name" value="Band_7/stomatin-like_CS"/>
</dbReference>
<dbReference type="InterPro" id="IPR001107">
    <property type="entry name" value="Band_7"/>
</dbReference>
<keyword evidence="4" id="KW-0812">Transmembrane</keyword>
<evidence type="ECO:0000259" key="5">
    <source>
        <dbReference type="SMART" id="SM00244"/>
    </source>
</evidence>
<dbReference type="InterPro" id="IPR043202">
    <property type="entry name" value="Band-7_stomatin-like"/>
</dbReference>
<dbReference type="AlphaFoldDB" id="A0A1H3JRZ8"/>
<dbReference type="EMBL" id="FNPV01000002">
    <property type="protein sequence ID" value="SDY42706.1"/>
    <property type="molecule type" value="Genomic_DNA"/>
</dbReference>
<dbReference type="GO" id="GO:0006508">
    <property type="term" value="P:proteolysis"/>
    <property type="evidence" value="ECO:0007669"/>
    <property type="project" value="UniProtKB-KW"/>
</dbReference>
<accession>A0A1H3JRZ8</accession>
<dbReference type="GO" id="GO:0005886">
    <property type="term" value="C:plasma membrane"/>
    <property type="evidence" value="ECO:0007669"/>
    <property type="project" value="InterPro"/>
</dbReference>
<dbReference type="GO" id="GO:0098552">
    <property type="term" value="C:side of membrane"/>
    <property type="evidence" value="ECO:0007669"/>
    <property type="project" value="UniProtKB-ARBA"/>
</dbReference>
<dbReference type="SMART" id="SM00244">
    <property type="entry name" value="PHB"/>
    <property type="match status" value="1"/>
</dbReference>
<dbReference type="CDD" id="cd08826">
    <property type="entry name" value="SPFH_eoslipins_u1"/>
    <property type="match status" value="1"/>
</dbReference>
<dbReference type="Pfam" id="PF01145">
    <property type="entry name" value="Band_7"/>
    <property type="match status" value="1"/>
</dbReference>
<dbReference type="Gene3D" id="6.10.250.2090">
    <property type="match status" value="1"/>
</dbReference>